<sequence length="243" mass="25164">MTTLLLAAHGSRDPRFDVTARRVADAVRVALPAVRVELAYLDLTAPLISDVLAELAGEVVVVPLLFGDGFHSKTDLPALLDDAVAANPALRVRQTPVVGRYSPVPALADRLTESGLNGDDAVLMLAVGSSDAGSDASVIERGHELSGVLGLPVRTVFATRLGRDGAVVHDAVDALLAAGASRIAVSPLFLSAGLLTDRVERYLDAMNVPMFVAAPVAEHPCLVRAVTRLYAAAVAAEPAPIGG</sequence>
<reference evidence="3 4" key="1">
    <citation type="journal article" date="2023" name="Virus Evol.">
        <title>Computational host range prediction-The good, the bad, and the ugly.</title>
        <authorList>
            <person name="Howell A.A."/>
            <person name="Versoza C.J."/>
            <person name="Pfeifer S.P."/>
        </authorList>
    </citation>
    <scope>NUCLEOTIDE SEQUENCE [LARGE SCALE GENOMIC DNA]</scope>
    <source>
        <strain evidence="3 4">1610/1b</strain>
    </source>
</reference>
<dbReference type="PANTHER" id="PTHR33542">
    <property type="entry name" value="SIROHYDROCHLORIN FERROCHELATASE, CHLOROPLASTIC"/>
    <property type="match status" value="1"/>
</dbReference>
<evidence type="ECO:0000313" key="4">
    <source>
        <dbReference type="Proteomes" id="UP001479933"/>
    </source>
</evidence>
<keyword evidence="1" id="KW-0479">Metal-binding</keyword>
<dbReference type="SUPFAM" id="SSF53800">
    <property type="entry name" value="Chelatase"/>
    <property type="match status" value="1"/>
</dbReference>
<accession>A0ABZ2TXT1</accession>
<dbReference type="CDD" id="cd03416">
    <property type="entry name" value="CbiX_SirB_N"/>
    <property type="match status" value="1"/>
</dbReference>
<dbReference type="InterPro" id="IPR002762">
    <property type="entry name" value="CbiX-like"/>
</dbReference>
<keyword evidence="2" id="KW-0456">Lyase</keyword>
<dbReference type="Proteomes" id="UP001479933">
    <property type="component" value="Chromosome"/>
</dbReference>
<dbReference type="EMBL" id="CP136137">
    <property type="protein sequence ID" value="WYY06273.1"/>
    <property type="molecule type" value="Genomic_DNA"/>
</dbReference>
<dbReference type="PANTHER" id="PTHR33542:SF5">
    <property type="entry name" value="FERROCHELATASE CHE1"/>
    <property type="match status" value="1"/>
</dbReference>
<organism evidence="3 4">
    <name type="scientific">Gordonia hydrophobica</name>
    <dbReference type="NCBI Taxonomy" id="40516"/>
    <lineage>
        <taxon>Bacteria</taxon>
        <taxon>Bacillati</taxon>
        <taxon>Actinomycetota</taxon>
        <taxon>Actinomycetes</taxon>
        <taxon>Mycobacteriales</taxon>
        <taxon>Gordoniaceae</taxon>
        <taxon>Gordonia</taxon>
    </lineage>
</organism>
<evidence type="ECO:0000313" key="3">
    <source>
        <dbReference type="EMBL" id="WYY06273.1"/>
    </source>
</evidence>
<evidence type="ECO:0000256" key="2">
    <source>
        <dbReference type="ARBA" id="ARBA00023239"/>
    </source>
</evidence>
<gene>
    <name evidence="3" type="ORF">RVF87_14490</name>
</gene>
<protein>
    <submittedName>
        <fullName evidence="3">CbiX/SirB N-terminal domain-containing protein</fullName>
    </submittedName>
</protein>
<dbReference type="Pfam" id="PF01903">
    <property type="entry name" value="CbiX"/>
    <property type="match status" value="2"/>
</dbReference>
<name>A0ABZ2TXT1_9ACTN</name>
<dbReference type="Gene3D" id="3.40.50.1400">
    <property type="match status" value="2"/>
</dbReference>
<proteinExistence type="predicted"/>
<keyword evidence="4" id="KW-1185">Reference proteome</keyword>
<evidence type="ECO:0000256" key="1">
    <source>
        <dbReference type="ARBA" id="ARBA00022723"/>
    </source>
</evidence>
<dbReference type="RefSeq" id="WP_066162204.1">
    <property type="nucleotide sequence ID" value="NZ_CP136137.1"/>
</dbReference>
<dbReference type="InterPro" id="IPR050963">
    <property type="entry name" value="Sirohydro_Cobaltochel/CbiX"/>
</dbReference>